<name>A0A226EAH5_FOLCA</name>
<organism evidence="2 3">
    <name type="scientific">Folsomia candida</name>
    <name type="common">Springtail</name>
    <dbReference type="NCBI Taxonomy" id="158441"/>
    <lineage>
        <taxon>Eukaryota</taxon>
        <taxon>Metazoa</taxon>
        <taxon>Ecdysozoa</taxon>
        <taxon>Arthropoda</taxon>
        <taxon>Hexapoda</taxon>
        <taxon>Collembola</taxon>
        <taxon>Entomobryomorpha</taxon>
        <taxon>Isotomoidea</taxon>
        <taxon>Isotomidae</taxon>
        <taxon>Proisotominae</taxon>
        <taxon>Folsomia</taxon>
    </lineage>
</organism>
<keyword evidence="1" id="KW-0732">Signal</keyword>
<dbReference type="SUPFAM" id="SSF58100">
    <property type="entry name" value="Bacterial hemolysins"/>
    <property type="match status" value="1"/>
</dbReference>
<feature type="chain" id="PRO_5013370777" evidence="1">
    <location>
        <begin position="28"/>
        <end position="160"/>
    </location>
</feature>
<dbReference type="OrthoDB" id="8295088at2759"/>
<feature type="signal peptide" evidence="1">
    <location>
        <begin position="1"/>
        <end position="27"/>
    </location>
</feature>
<proteinExistence type="predicted"/>
<dbReference type="EMBL" id="LNIX01000005">
    <property type="protein sequence ID" value="OXA54154.1"/>
    <property type="molecule type" value="Genomic_DNA"/>
</dbReference>
<gene>
    <name evidence="2" type="ORF">Fcan01_10200</name>
</gene>
<protein>
    <submittedName>
        <fullName evidence="2">Structural maintenance of chromosomes protein 6</fullName>
    </submittedName>
</protein>
<evidence type="ECO:0000313" key="2">
    <source>
        <dbReference type="EMBL" id="OXA54154.1"/>
    </source>
</evidence>
<keyword evidence="3" id="KW-1185">Reference proteome</keyword>
<sequence>MAKFITSFSNFTSVILLFFGTMCITRAQWQSQINAANARISLVDGKTIANLKKIESLDSRLTILRSDMYSEINDLSNRVYTMRETVTQMRNDIESNKAQIQYANDRIAELSTSLHTANSKITKLESVNQVWAKNWRIVDKTFKGLRKKVTFVTPVFVIGG</sequence>
<reference evidence="2 3" key="1">
    <citation type="submission" date="2015-12" db="EMBL/GenBank/DDBJ databases">
        <title>The genome of Folsomia candida.</title>
        <authorList>
            <person name="Faddeeva A."/>
            <person name="Derks M.F."/>
            <person name="Anvar Y."/>
            <person name="Smit S."/>
            <person name="Van Straalen N."/>
            <person name="Roelofs D."/>
        </authorList>
    </citation>
    <scope>NUCLEOTIDE SEQUENCE [LARGE SCALE GENOMIC DNA]</scope>
    <source>
        <strain evidence="2 3">VU population</strain>
        <tissue evidence="2">Whole body</tissue>
    </source>
</reference>
<dbReference type="Proteomes" id="UP000198287">
    <property type="component" value="Unassembled WGS sequence"/>
</dbReference>
<comment type="caution">
    <text evidence="2">The sequence shown here is derived from an EMBL/GenBank/DDBJ whole genome shotgun (WGS) entry which is preliminary data.</text>
</comment>
<evidence type="ECO:0000256" key="1">
    <source>
        <dbReference type="SAM" id="SignalP"/>
    </source>
</evidence>
<dbReference type="AlphaFoldDB" id="A0A226EAH5"/>
<accession>A0A226EAH5</accession>
<evidence type="ECO:0000313" key="3">
    <source>
        <dbReference type="Proteomes" id="UP000198287"/>
    </source>
</evidence>
<dbReference type="Gene3D" id="1.20.5.340">
    <property type="match status" value="1"/>
</dbReference>